<accession>G3GYX9</accession>
<evidence type="ECO:0000313" key="1">
    <source>
        <dbReference type="EMBL" id="EGV94196.1"/>
    </source>
</evidence>
<dbReference type="AlphaFoldDB" id="G3GYX9"/>
<proteinExistence type="predicted"/>
<reference evidence="2" key="1">
    <citation type="journal article" date="2011" name="Nat. Biotechnol.">
        <title>The genomic sequence of the Chinese hamster ovary (CHO)-K1 cell line.</title>
        <authorList>
            <person name="Xu X."/>
            <person name="Nagarajan H."/>
            <person name="Lewis N.E."/>
            <person name="Pan S."/>
            <person name="Cai Z."/>
            <person name="Liu X."/>
            <person name="Chen W."/>
            <person name="Xie M."/>
            <person name="Wang W."/>
            <person name="Hammond S."/>
            <person name="Andersen M.R."/>
            <person name="Neff N."/>
            <person name="Passarelli B."/>
            <person name="Koh W."/>
            <person name="Fan H.C."/>
            <person name="Wang J."/>
            <person name="Gui Y."/>
            <person name="Lee K.H."/>
            <person name="Betenbaugh M.J."/>
            <person name="Quake S.R."/>
            <person name="Famili I."/>
            <person name="Palsson B.O."/>
            <person name="Wang J."/>
        </authorList>
    </citation>
    <scope>NUCLEOTIDE SEQUENCE [LARGE SCALE GENOMIC DNA]</scope>
    <source>
        <strain evidence="2">CHO K1 cell line</strain>
    </source>
</reference>
<evidence type="ECO:0000313" key="2">
    <source>
        <dbReference type="Proteomes" id="UP000001075"/>
    </source>
</evidence>
<sequence>MVTTHLALGRLRQENSEFEDSLGYIMILYLKPFFSSPSPKKENGSLLQGVANSPYWKSF</sequence>
<gene>
    <name evidence="1" type="ORF">I79_003027</name>
</gene>
<organism evidence="1 2">
    <name type="scientific">Cricetulus griseus</name>
    <name type="common">Chinese hamster</name>
    <name type="synonym">Cricetulus barabensis griseus</name>
    <dbReference type="NCBI Taxonomy" id="10029"/>
    <lineage>
        <taxon>Eukaryota</taxon>
        <taxon>Metazoa</taxon>
        <taxon>Chordata</taxon>
        <taxon>Craniata</taxon>
        <taxon>Vertebrata</taxon>
        <taxon>Euteleostomi</taxon>
        <taxon>Mammalia</taxon>
        <taxon>Eutheria</taxon>
        <taxon>Euarchontoglires</taxon>
        <taxon>Glires</taxon>
        <taxon>Rodentia</taxon>
        <taxon>Myomorpha</taxon>
        <taxon>Muroidea</taxon>
        <taxon>Cricetidae</taxon>
        <taxon>Cricetinae</taxon>
        <taxon>Cricetulus</taxon>
    </lineage>
</organism>
<protein>
    <submittedName>
        <fullName evidence="1">Uncharacterized protein</fullName>
    </submittedName>
</protein>
<dbReference type="InParanoid" id="G3GYX9"/>
<dbReference type="EMBL" id="JH000070">
    <property type="protein sequence ID" value="EGV94196.1"/>
    <property type="molecule type" value="Genomic_DNA"/>
</dbReference>
<dbReference type="Proteomes" id="UP000001075">
    <property type="component" value="Unassembled WGS sequence"/>
</dbReference>
<name>G3GYX9_CRIGR</name>